<keyword evidence="3" id="KW-0238">DNA-binding</keyword>
<keyword evidence="2" id="KW-0805">Transcription regulation</keyword>
<evidence type="ECO:0000313" key="8">
    <source>
        <dbReference type="Proteomes" id="UP000320244"/>
    </source>
</evidence>
<feature type="domain" description="HTH lysR-type" evidence="6">
    <location>
        <begin position="39"/>
        <end position="96"/>
    </location>
</feature>
<dbReference type="OrthoDB" id="79118at2"/>
<reference evidence="7 8" key="2">
    <citation type="submission" date="2019-08" db="EMBL/GenBank/DDBJ databases">
        <title>Jejuicoccus antrihumi gen. nov., sp. nov., a new member of the family Dermacoccaceae isolated from a cave.</title>
        <authorList>
            <person name="Schumann P."/>
            <person name="Kim I.S."/>
        </authorList>
    </citation>
    <scope>NUCLEOTIDE SEQUENCE [LARGE SCALE GENOMIC DNA]</scope>
    <source>
        <strain evidence="7 8">C5-26</strain>
    </source>
</reference>
<evidence type="ECO:0000313" key="7">
    <source>
        <dbReference type="EMBL" id="TWP39054.1"/>
    </source>
</evidence>
<dbReference type="GO" id="GO:0000976">
    <property type="term" value="F:transcription cis-regulatory region binding"/>
    <property type="evidence" value="ECO:0007669"/>
    <property type="project" value="TreeGrafter"/>
</dbReference>
<feature type="compositionally biased region" description="Acidic residues" evidence="5">
    <location>
        <begin position="143"/>
        <end position="154"/>
    </location>
</feature>
<accession>A0A563EB94</accession>
<keyword evidence="8" id="KW-1185">Reference proteome</keyword>
<feature type="region of interest" description="Disordered" evidence="5">
    <location>
        <begin position="123"/>
        <end position="154"/>
    </location>
</feature>
<keyword evidence="4" id="KW-0804">Transcription</keyword>
<dbReference type="PANTHER" id="PTHR30126:SF40">
    <property type="entry name" value="HTH-TYPE TRANSCRIPTIONAL REGULATOR GLTR"/>
    <property type="match status" value="1"/>
</dbReference>
<dbReference type="Gene3D" id="1.10.10.10">
    <property type="entry name" value="Winged helix-like DNA-binding domain superfamily/Winged helix DNA-binding domain"/>
    <property type="match status" value="1"/>
</dbReference>
<reference evidence="7 8" key="1">
    <citation type="submission" date="2019-05" db="EMBL/GenBank/DDBJ databases">
        <authorList>
            <person name="Lee S.D."/>
        </authorList>
    </citation>
    <scope>NUCLEOTIDE SEQUENCE [LARGE SCALE GENOMIC DNA]</scope>
    <source>
        <strain evidence="7 8">C5-26</strain>
    </source>
</reference>
<dbReference type="GO" id="GO:0003700">
    <property type="term" value="F:DNA-binding transcription factor activity"/>
    <property type="evidence" value="ECO:0007669"/>
    <property type="project" value="InterPro"/>
</dbReference>
<evidence type="ECO:0000256" key="2">
    <source>
        <dbReference type="ARBA" id="ARBA00023015"/>
    </source>
</evidence>
<dbReference type="SUPFAM" id="SSF46785">
    <property type="entry name" value="Winged helix' DNA-binding domain"/>
    <property type="match status" value="1"/>
</dbReference>
<evidence type="ECO:0000256" key="3">
    <source>
        <dbReference type="ARBA" id="ARBA00023125"/>
    </source>
</evidence>
<evidence type="ECO:0000259" key="6">
    <source>
        <dbReference type="PROSITE" id="PS50931"/>
    </source>
</evidence>
<dbReference type="Proteomes" id="UP000320244">
    <property type="component" value="Unassembled WGS sequence"/>
</dbReference>
<proteinExistence type="inferred from homology"/>
<sequence length="154" mass="17327">MRVRARKTVLPGALRRRPRYPVSRVICPGHLYRWDRMITNLAPLRSFLAVVRHGGMSRAARRLSYSRSTVSLHVRQLEKQLQVRLINRSNTDELLTREGAALVPEVERSQEAIGNLEDKAAELAAENAAAEARESEDAASDDRDQDDTDPEVVA</sequence>
<dbReference type="Pfam" id="PF00126">
    <property type="entry name" value="HTH_1"/>
    <property type="match status" value="1"/>
</dbReference>
<evidence type="ECO:0000256" key="5">
    <source>
        <dbReference type="SAM" id="MobiDB-lite"/>
    </source>
</evidence>
<feature type="compositionally biased region" description="Basic and acidic residues" evidence="5">
    <location>
        <begin position="131"/>
        <end position="142"/>
    </location>
</feature>
<name>A0A563EB94_9MICO</name>
<comment type="similarity">
    <text evidence="1">Belongs to the LysR transcriptional regulatory family.</text>
</comment>
<dbReference type="InterPro" id="IPR036390">
    <property type="entry name" value="WH_DNA-bd_sf"/>
</dbReference>
<comment type="caution">
    <text evidence="7">The sequence shown here is derived from an EMBL/GenBank/DDBJ whole genome shotgun (WGS) entry which is preliminary data.</text>
</comment>
<dbReference type="EMBL" id="VCQV01000001">
    <property type="protein sequence ID" value="TWP39054.1"/>
    <property type="molecule type" value="Genomic_DNA"/>
</dbReference>
<dbReference type="PROSITE" id="PS50931">
    <property type="entry name" value="HTH_LYSR"/>
    <property type="match status" value="1"/>
</dbReference>
<dbReference type="InterPro" id="IPR036388">
    <property type="entry name" value="WH-like_DNA-bd_sf"/>
</dbReference>
<gene>
    <name evidence="7" type="ORF">FGL98_01320</name>
</gene>
<dbReference type="AlphaFoldDB" id="A0A563EB94"/>
<evidence type="ECO:0000256" key="4">
    <source>
        <dbReference type="ARBA" id="ARBA00023163"/>
    </source>
</evidence>
<evidence type="ECO:0000256" key="1">
    <source>
        <dbReference type="ARBA" id="ARBA00009437"/>
    </source>
</evidence>
<protein>
    <submittedName>
        <fullName evidence="7">LysR family transcriptional regulator</fullName>
    </submittedName>
</protein>
<dbReference type="InterPro" id="IPR000847">
    <property type="entry name" value="LysR_HTH_N"/>
</dbReference>
<organism evidence="7 8">
    <name type="scientific">Leekyejoonella antrihumi</name>
    <dbReference type="NCBI Taxonomy" id="1660198"/>
    <lineage>
        <taxon>Bacteria</taxon>
        <taxon>Bacillati</taxon>
        <taxon>Actinomycetota</taxon>
        <taxon>Actinomycetes</taxon>
        <taxon>Micrococcales</taxon>
        <taxon>Dermacoccaceae</taxon>
        <taxon>Leekyejoonella</taxon>
    </lineage>
</organism>
<dbReference type="PANTHER" id="PTHR30126">
    <property type="entry name" value="HTH-TYPE TRANSCRIPTIONAL REGULATOR"/>
    <property type="match status" value="1"/>
</dbReference>